<protein>
    <submittedName>
        <fullName evidence="2">Uncharacterized protein</fullName>
    </submittedName>
</protein>
<feature type="compositionally biased region" description="Polar residues" evidence="1">
    <location>
        <begin position="1"/>
        <end position="10"/>
    </location>
</feature>
<feature type="compositionally biased region" description="Low complexity" evidence="1">
    <location>
        <begin position="312"/>
        <end position="323"/>
    </location>
</feature>
<accession>A0A9P5XMH3</accession>
<feature type="compositionally biased region" description="Polar residues" evidence="1">
    <location>
        <begin position="113"/>
        <end position="125"/>
    </location>
</feature>
<feature type="region of interest" description="Disordered" evidence="1">
    <location>
        <begin position="108"/>
        <end position="134"/>
    </location>
</feature>
<feature type="region of interest" description="Disordered" evidence="1">
    <location>
        <begin position="35"/>
        <end position="63"/>
    </location>
</feature>
<dbReference type="EMBL" id="MU151056">
    <property type="protein sequence ID" value="KAF9454128.1"/>
    <property type="molecule type" value="Genomic_DNA"/>
</dbReference>
<organism evidence="2 3">
    <name type="scientific">Macrolepiota fuliginosa MF-IS2</name>
    <dbReference type="NCBI Taxonomy" id="1400762"/>
    <lineage>
        <taxon>Eukaryota</taxon>
        <taxon>Fungi</taxon>
        <taxon>Dikarya</taxon>
        <taxon>Basidiomycota</taxon>
        <taxon>Agaricomycotina</taxon>
        <taxon>Agaricomycetes</taxon>
        <taxon>Agaricomycetidae</taxon>
        <taxon>Agaricales</taxon>
        <taxon>Agaricineae</taxon>
        <taxon>Agaricaceae</taxon>
        <taxon>Macrolepiota</taxon>
    </lineage>
</organism>
<feature type="compositionally biased region" description="Polar residues" evidence="1">
    <location>
        <begin position="401"/>
        <end position="420"/>
    </location>
</feature>
<feature type="region of interest" description="Disordered" evidence="1">
    <location>
        <begin position="306"/>
        <end position="427"/>
    </location>
</feature>
<feature type="compositionally biased region" description="Polar residues" evidence="1">
    <location>
        <begin position="349"/>
        <end position="358"/>
    </location>
</feature>
<evidence type="ECO:0000256" key="1">
    <source>
        <dbReference type="SAM" id="MobiDB-lite"/>
    </source>
</evidence>
<feature type="region of interest" description="Disordered" evidence="1">
    <location>
        <begin position="1"/>
        <end position="23"/>
    </location>
</feature>
<sequence length="427" mass="45533">MFNSSQWHTLRSTDDRSSTLRHDARSADAFTARSSFDYHPSTKRNTSGLSHLKQGALPTRSLTALSTPHDRILEEMYNHPGESEGALPLPSELDSNRLPLDQAGDQLRASPAEANTRSHSANEPANYQEGAASATPAASLNSHAFPGSKLYDPFDGSPLGIVVPVEINGGNMPTQADSSSNEELWTHLSRVLDLQNQIARMHVDMEGVGPGKQADGKGKGPLGNTPKATAFTRLRTTSTGSVPGADIGDEEGVGVADEEAGKLKAREREFKKLATQFEGRKEAINEMMGTLDDLSKTLTEFHSLQAPKIEFPSPSRNNSLSPNIGDHIQMPSTIPPSDPASPFSPGESGIQSSFDSTSYPPPPPLGVEPNISSDSRASTRLLSASLGRKGPIPNLIINSIEPDSQTHVVDSPVSTASFGSRQDDGGR</sequence>
<dbReference type="Proteomes" id="UP000807342">
    <property type="component" value="Unassembled WGS sequence"/>
</dbReference>
<name>A0A9P5XMH3_9AGAR</name>
<dbReference type="OrthoDB" id="2537650at2759"/>
<dbReference type="AlphaFoldDB" id="A0A9P5XMH3"/>
<evidence type="ECO:0000313" key="2">
    <source>
        <dbReference type="EMBL" id="KAF9454128.1"/>
    </source>
</evidence>
<evidence type="ECO:0000313" key="3">
    <source>
        <dbReference type="Proteomes" id="UP000807342"/>
    </source>
</evidence>
<reference evidence="2" key="1">
    <citation type="submission" date="2020-11" db="EMBL/GenBank/DDBJ databases">
        <authorList>
            <consortium name="DOE Joint Genome Institute"/>
            <person name="Ahrendt S."/>
            <person name="Riley R."/>
            <person name="Andreopoulos W."/>
            <person name="Labutti K."/>
            <person name="Pangilinan J."/>
            <person name="Ruiz-Duenas F.J."/>
            <person name="Barrasa J.M."/>
            <person name="Sanchez-Garcia M."/>
            <person name="Camarero S."/>
            <person name="Miyauchi S."/>
            <person name="Serrano A."/>
            <person name="Linde D."/>
            <person name="Babiker R."/>
            <person name="Drula E."/>
            <person name="Ayuso-Fernandez I."/>
            <person name="Pacheco R."/>
            <person name="Padilla G."/>
            <person name="Ferreira P."/>
            <person name="Barriuso J."/>
            <person name="Kellner H."/>
            <person name="Castanera R."/>
            <person name="Alfaro M."/>
            <person name="Ramirez L."/>
            <person name="Pisabarro A.G."/>
            <person name="Kuo A."/>
            <person name="Tritt A."/>
            <person name="Lipzen A."/>
            <person name="He G."/>
            <person name="Yan M."/>
            <person name="Ng V."/>
            <person name="Cullen D."/>
            <person name="Martin F."/>
            <person name="Rosso M.-N."/>
            <person name="Henrissat B."/>
            <person name="Hibbett D."/>
            <person name="Martinez A.T."/>
            <person name="Grigoriev I.V."/>
        </authorList>
    </citation>
    <scope>NUCLEOTIDE SEQUENCE</scope>
    <source>
        <strain evidence="2">MF-IS2</strain>
    </source>
</reference>
<feature type="compositionally biased region" description="Basic and acidic residues" evidence="1">
    <location>
        <begin position="11"/>
        <end position="23"/>
    </location>
</feature>
<keyword evidence="3" id="KW-1185">Reference proteome</keyword>
<comment type="caution">
    <text evidence="2">The sequence shown here is derived from an EMBL/GenBank/DDBJ whole genome shotgun (WGS) entry which is preliminary data.</text>
</comment>
<feature type="compositionally biased region" description="Low complexity" evidence="1">
    <location>
        <begin position="372"/>
        <end position="386"/>
    </location>
</feature>
<gene>
    <name evidence="2" type="ORF">P691DRAFT_798395</name>
</gene>
<proteinExistence type="predicted"/>